<protein>
    <submittedName>
        <fullName evidence="1">DUF6685 family protein</fullName>
    </submittedName>
</protein>
<organism evidence="1 2">
    <name type="scientific">Massilia orientalis</name>
    <dbReference type="NCBI Taxonomy" id="3050128"/>
    <lineage>
        <taxon>Bacteria</taxon>
        <taxon>Pseudomonadati</taxon>
        <taxon>Pseudomonadota</taxon>
        <taxon>Betaproteobacteria</taxon>
        <taxon>Burkholderiales</taxon>
        <taxon>Oxalobacteraceae</taxon>
        <taxon>Telluria group</taxon>
        <taxon>Massilia</taxon>
    </lineage>
</organism>
<sequence>MTKQQGHLPLSDMSSFIQTLGDHVRESLGNPARLRRFLGDRPDFKVDLLAPEDNIDMGRVPRWHHLTSASAQRRRADRVELMGWRMQGGQMSSFIQYDAALDNLVRRTTVHAWSCDLQDVHGFAHSKSDLEKFRSTDEMVKANSQEMIGDVSISGLRKNLAHDEIRLLRERPTDWLQVHQWDGRMFVVNDGGSHHLAAAKYIAGRIGAPVPLRAPLHYYSIDPNAVALLRGDYDIYLVKDEPELANAFFDAMQSYGATWLWHDLPQPYEKARAVFLPRAEDRSMRVSQAFREAGFAELGQHLEDVARSGMPEVLQRRLHSQCQAEQDEETEADSDAPRA</sequence>
<dbReference type="EMBL" id="JASNRB020000013">
    <property type="protein sequence ID" value="MFJ1470113.1"/>
    <property type="molecule type" value="Genomic_DNA"/>
</dbReference>
<comment type="caution">
    <text evidence="1">The sequence shown here is derived from an EMBL/GenBank/DDBJ whole genome shotgun (WGS) entry which is preliminary data.</text>
</comment>
<accession>A0ACC7MF50</accession>
<evidence type="ECO:0000313" key="2">
    <source>
        <dbReference type="Proteomes" id="UP001168096"/>
    </source>
</evidence>
<name>A0ACC7MF50_9BURK</name>
<gene>
    <name evidence="1" type="ORF">QPK29_020575</name>
</gene>
<reference evidence="1" key="1">
    <citation type="submission" date="2024-11" db="EMBL/GenBank/DDBJ databases">
        <title>Description of Massilia orientalis sp. nov., isolated from rhizosphere soil of Ageratina adenophora.</title>
        <authorList>
            <person name="Wang Y."/>
        </authorList>
    </citation>
    <scope>NUCLEOTIDE SEQUENCE</scope>
    <source>
        <strain evidence="1">YIM B02787</strain>
    </source>
</reference>
<keyword evidence="2" id="KW-1185">Reference proteome</keyword>
<proteinExistence type="predicted"/>
<evidence type="ECO:0000313" key="1">
    <source>
        <dbReference type="EMBL" id="MFJ1470113.1"/>
    </source>
</evidence>
<dbReference type="Proteomes" id="UP001168096">
    <property type="component" value="Unassembled WGS sequence"/>
</dbReference>